<keyword evidence="1" id="KW-1133">Transmembrane helix</keyword>
<dbReference type="Proteomes" id="UP001295469">
    <property type="component" value="Chromosome A03"/>
</dbReference>
<keyword evidence="1" id="KW-0472">Membrane</keyword>
<dbReference type="AlphaFoldDB" id="A0A816VYC8"/>
<name>A0A816VYC8_BRANA</name>
<gene>
    <name evidence="2" type="ORF">DARMORV10_A03P42090.1</name>
</gene>
<proteinExistence type="predicted"/>
<protein>
    <submittedName>
        <fullName evidence="2">(rape) hypothetical protein</fullName>
    </submittedName>
</protein>
<evidence type="ECO:0000313" key="2">
    <source>
        <dbReference type="EMBL" id="CAF2128334.1"/>
    </source>
</evidence>
<reference evidence="2" key="1">
    <citation type="submission" date="2021-01" db="EMBL/GenBank/DDBJ databases">
        <authorList>
            <consortium name="Genoscope - CEA"/>
            <person name="William W."/>
        </authorList>
    </citation>
    <scope>NUCLEOTIDE SEQUENCE</scope>
</reference>
<evidence type="ECO:0000256" key="1">
    <source>
        <dbReference type="SAM" id="Phobius"/>
    </source>
</evidence>
<keyword evidence="1" id="KW-0812">Transmembrane</keyword>
<organism evidence="2">
    <name type="scientific">Brassica napus</name>
    <name type="common">Rape</name>
    <dbReference type="NCBI Taxonomy" id="3708"/>
    <lineage>
        <taxon>Eukaryota</taxon>
        <taxon>Viridiplantae</taxon>
        <taxon>Streptophyta</taxon>
        <taxon>Embryophyta</taxon>
        <taxon>Tracheophyta</taxon>
        <taxon>Spermatophyta</taxon>
        <taxon>Magnoliopsida</taxon>
        <taxon>eudicotyledons</taxon>
        <taxon>Gunneridae</taxon>
        <taxon>Pentapetalae</taxon>
        <taxon>rosids</taxon>
        <taxon>malvids</taxon>
        <taxon>Brassicales</taxon>
        <taxon>Brassicaceae</taxon>
        <taxon>Brassiceae</taxon>
        <taxon>Brassica</taxon>
    </lineage>
</organism>
<accession>A0A816VYC8</accession>
<feature type="transmembrane region" description="Helical" evidence="1">
    <location>
        <begin position="104"/>
        <end position="128"/>
    </location>
</feature>
<sequence length="159" mass="18565">MERNKGGSRNKGLRTHHLTSGSRDIWQRYCKKIEDQEEVRKKESLLSSFTVLIDFKLFGILKEFWISVLRKFSIDVTLSFSYEGSASVTVIMLRVNKWLLQSNFSVLCFIICSVLCFFFAFVICVCVLERSMQNQKLSFLIFKLIKKISYLFNTKVAMS</sequence>
<dbReference type="EMBL" id="HG994357">
    <property type="protein sequence ID" value="CAF2128334.1"/>
    <property type="molecule type" value="Genomic_DNA"/>
</dbReference>